<dbReference type="InParanoid" id="A0A0A0HWP2"/>
<protein>
    <submittedName>
        <fullName evidence="2">Uncharacterized protein</fullName>
    </submittedName>
</protein>
<organism evidence="2 3">
    <name type="scientific">Paracoccidioides brasiliensis (strain Pb18)</name>
    <dbReference type="NCBI Taxonomy" id="502780"/>
    <lineage>
        <taxon>Eukaryota</taxon>
        <taxon>Fungi</taxon>
        <taxon>Dikarya</taxon>
        <taxon>Ascomycota</taxon>
        <taxon>Pezizomycotina</taxon>
        <taxon>Eurotiomycetes</taxon>
        <taxon>Eurotiomycetidae</taxon>
        <taxon>Onygenales</taxon>
        <taxon>Ajellomycetaceae</taxon>
        <taxon>Paracoccidioides</taxon>
    </lineage>
</organism>
<evidence type="ECO:0000313" key="2">
    <source>
        <dbReference type="EMBL" id="KGM91810.1"/>
    </source>
</evidence>
<feature type="compositionally biased region" description="Basic residues" evidence="1">
    <location>
        <begin position="137"/>
        <end position="156"/>
    </location>
</feature>
<dbReference type="RefSeq" id="XP_010761983.1">
    <property type="nucleotide sequence ID" value="XM_010763681.1"/>
</dbReference>
<dbReference type="EMBL" id="KN275964">
    <property type="protein sequence ID" value="KGM91810.1"/>
    <property type="molecule type" value="Genomic_DNA"/>
</dbReference>
<feature type="compositionally biased region" description="Low complexity" evidence="1">
    <location>
        <begin position="63"/>
        <end position="75"/>
    </location>
</feature>
<dbReference type="HOGENOM" id="CLU_1687190_0_0_1"/>
<accession>A0A0A0HWP2</accession>
<dbReference type="Gene3D" id="2.60.120.620">
    <property type="entry name" value="q2cbj1_9rhob like domain"/>
    <property type="match status" value="1"/>
</dbReference>
<dbReference type="KEGG" id="pbn:PADG_12126"/>
<gene>
    <name evidence="2" type="ORF">PADG_12126</name>
</gene>
<feature type="region of interest" description="Disordered" evidence="1">
    <location>
        <begin position="61"/>
        <end position="80"/>
    </location>
</feature>
<name>A0A0A0HWP2_PARBD</name>
<reference evidence="2 3" key="1">
    <citation type="journal article" date="2011" name="PLoS Genet.">
        <title>Comparative genomic analysis of human fungal pathogens causing paracoccidioidomycosis.</title>
        <authorList>
            <person name="Desjardins C.A."/>
            <person name="Champion M.D."/>
            <person name="Holder J.W."/>
            <person name="Muszewska A."/>
            <person name="Goldberg J."/>
            <person name="Bailao A.M."/>
            <person name="Brigido M.M."/>
            <person name="Ferreira M.E."/>
            <person name="Garcia A.M."/>
            <person name="Grynberg M."/>
            <person name="Gujja S."/>
            <person name="Heiman D.I."/>
            <person name="Henn M.R."/>
            <person name="Kodira C.D."/>
            <person name="Leon-Narvaez H."/>
            <person name="Longo L.V."/>
            <person name="Ma L.J."/>
            <person name="Malavazi I."/>
            <person name="Matsuo A.L."/>
            <person name="Morais F.V."/>
            <person name="Pereira M."/>
            <person name="Rodriguez-Brito S."/>
            <person name="Sakthikumar S."/>
            <person name="Salem-Izacc S.M."/>
            <person name="Sykes S.M."/>
            <person name="Teixeira M.M."/>
            <person name="Vallejo M.C."/>
            <person name="Walter M.E."/>
            <person name="Yandava C."/>
            <person name="Young S."/>
            <person name="Zeng Q."/>
            <person name="Zucker J."/>
            <person name="Felipe M.S."/>
            <person name="Goldman G.H."/>
            <person name="Haas B.J."/>
            <person name="McEwen J.G."/>
            <person name="Nino-Vega G."/>
            <person name="Puccia R."/>
            <person name="San-Blas G."/>
            <person name="Soares C.M."/>
            <person name="Birren B.W."/>
            <person name="Cuomo C.A."/>
        </authorList>
    </citation>
    <scope>NUCLEOTIDE SEQUENCE [LARGE SCALE GENOMIC DNA]</scope>
    <source>
        <strain evidence="2 3">Pb18</strain>
    </source>
</reference>
<sequence>MPSATPAPPPHSIPGLTASQLSSFRENGYLVLENYLSESEVTALLTTTNTLLSDFPLSTHPLTRFTTGTSTTSDTEANAKHIATPISVSWISRSTLLRSRRPSSPPPQSPHSRQPQSPQTPLHQQNRPRPTRPLPPFHRHNHSPASHRHPQRRHSS</sequence>
<feature type="compositionally biased region" description="Low complexity" evidence="1">
    <location>
        <begin position="110"/>
        <end position="121"/>
    </location>
</feature>
<dbReference type="SUPFAM" id="SSF51197">
    <property type="entry name" value="Clavaminate synthase-like"/>
    <property type="match status" value="1"/>
</dbReference>
<dbReference type="AlphaFoldDB" id="A0A0A0HWP2"/>
<dbReference type="VEuPathDB" id="FungiDB:PADG_12126"/>
<evidence type="ECO:0000313" key="3">
    <source>
        <dbReference type="Proteomes" id="UP000001628"/>
    </source>
</evidence>
<dbReference type="GeneID" id="22588023"/>
<keyword evidence="3" id="KW-1185">Reference proteome</keyword>
<evidence type="ECO:0000256" key="1">
    <source>
        <dbReference type="SAM" id="MobiDB-lite"/>
    </source>
</evidence>
<feature type="region of interest" description="Disordered" evidence="1">
    <location>
        <begin position="93"/>
        <end position="156"/>
    </location>
</feature>
<dbReference type="STRING" id="502780.A0A0A0HWP2"/>
<proteinExistence type="predicted"/>
<dbReference type="Proteomes" id="UP000001628">
    <property type="component" value="Unassembled WGS sequence"/>
</dbReference>